<name>A0A9P4Q3J8_9PEZI</name>
<evidence type="ECO:0008006" key="4">
    <source>
        <dbReference type="Google" id="ProtNLM"/>
    </source>
</evidence>
<reference evidence="2" key="1">
    <citation type="journal article" date="2020" name="Stud. Mycol.">
        <title>101 Dothideomycetes genomes: a test case for predicting lifestyles and emergence of pathogens.</title>
        <authorList>
            <person name="Haridas S."/>
            <person name="Albert R."/>
            <person name="Binder M."/>
            <person name="Bloem J."/>
            <person name="Labutti K."/>
            <person name="Salamov A."/>
            <person name="Andreopoulos B."/>
            <person name="Baker S."/>
            <person name="Barry K."/>
            <person name="Bills G."/>
            <person name="Bluhm B."/>
            <person name="Cannon C."/>
            <person name="Castanera R."/>
            <person name="Culley D."/>
            <person name="Daum C."/>
            <person name="Ezra D."/>
            <person name="Gonzalez J."/>
            <person name="Henrissat B."/>
            <person name="Kuo A."/>
            <person name="Liang C."/>
            <person name="Lipzen A."/>
            <person name="Lutzoni F."/>
            <person name="Magnuson J."/>
            <person name="Mondo S."/>
            <person name="Nolan M."/>
            <person name="Ohm R."/>
            <person name="Pangilinan J."/>
            <person name="Park H.-J."/>
            <person name="Ramirez L."/>
            <person name="Alfaro M."/>
            <person name="Sun H."/>
            <person name="Tritt A."/>
            <person name="Yoshinaga Y."/>
            <person name="Zwiers L.-H."/>
            <person name="Turgeon B."/>
            <person name="Goodwin S."/>
            <person name="Spatafora J."/>
            <person name="Crous P."/>
            <person name="Grigoriev I."/>
        </authorList>
    </citation>
    <scope>NUCLEOTIDE SEQUENCE</scope>
    <source>
        <strain evidence="2">CBS 116435</strain>
    </source>
</reference>
<dbReference type="GO" id="GO:0000731">
    <property type="term" value="P:DNA synthesis involved in DNA repair"/>
    <property type="evidence" value="ECO:0007669"/>
    <property type="project" value="InterPro"/>
</dbReference>
<gene>
    <name evidence="2" type="ORF">K431DRAFT_251864</name>
</gene>
<feature type="compositionally biased region" description="Basic and acidic residues" evidence="1">
    <location>
        <begin position="58"/>
        <end position="75"/>
    </location>
</feature>
<evidence type="ECO:0000313" key="3">
    <source>
        <dbReference type="Proteomes" id="UP000799441"/>
    </source>
</evidence>
<dbReference type="GO" id="GO:0043625">
    <property type="term" value="C:delta DNA polymerase complex"/>
    <property type="evidence" value="ECO:0007669"/>
    <property type="project" value="TreeGrafter"/>
</dbReference>
<dbReference type="EMBL" id="MU003815">
    <property type="protein sequence ID" value="KAF2719139.1"/>
    <property type="molecule type" value="Genomic_DNA"/>
</dbReference>
<dbReference type="PANTHER" id="PTHR14303:SF0">
    <property type="entry name" value="DNA POLYMERASE DELTA SUBUNIT 4"/>
    <property type="match status" value="1"/>
</dbReference>
<dbReference type="AlphaFoldDB" id="A0A9P4Q3J8"/>
<dbReference type="Proteomes" id="UP000799441">
    <property type="component" value="Unassembled WGS sequence"/>
</dbReference>
<protein>
    <recommendedName>
        <fullName evidence="4">DNA polymerase delta subunit 4</fullName>
    </recommendedName>
</protein>
<feature type="compositionally biased region" description="Polar residues" evidence="1">
    <location>
        <begin position="9"/>
        <end position="22"/>
    </location>
</feature>
<evidence type="ECO:0000313" key="2">
    <source>
        <dbReference type="EMBL" id="KAF2719139.1"/>
    </source>
</evidence>
<dbReference type="GO" id="GO:0006261">
    <property type="term" value="P:DNA-templated DNA replication"/>
    <property type="evidence" value="ECO:0007669"/>
    <property type="project" value="TreeGrafter"/>
</dbReference>
<evidence type="ECO:0000256" key="1">
    <source>
        <dbReference type="SAM" id="MobiDB-lite"/>
    </source>
</evidence>
<comment type="caution">
    <text evidence="2">The sequence shown here is derived from an EMBL/GenBank/DDBJ whole genome shotgun (WGS) entry which is preliminary data.</text>
</comment>
<organism evidence="2 3">
    <name type="scientific">Polychaeton citri CBS 116435</name>
    <dbReference type="NCBI Taxonomy" id="1314669"/>
    <lineage>
        <taxon>Eukaryota</taxon>
        <taxon>Fungi</taxon>
        <taxon>Dikarya</taxon>
        <taxon>Ascomycota</taxon>
        <taxon>Pezizomycotina</taxon>
        <taxon>Dothideomycetes</taxon>
        <taxon>Dothideomycetidae</taxon>
        <taxon>Capnodiales</taxon>
        <taxon>Capnodiaceae</taxon>
        <taxon>Polychaeton</taxon>
    </lineage>
</organism>
<dbReference type="Pfam" id="PF04081">
    <property type="entry name" value="DNA_pol_delta_4"/>
    <property type="match status" value="1"/>
</dbReference>
<sequence>MPPKRRSGNTRSAATRQQQTLSFHGKGSRVTKSTAGSSESKLAKKDPSLLEDAVLEELDVHPKTEKLHAPDRDDSLPAAPDPLEADGDVKVEQVLGGRAHESDTGAVGGKNAGWVGNEEAEARKLSDAQIKKYWRLKEQERLAPRVHQEGLTLNEKVLREWDMSGQYGPCIGIARLKRWKRANMLDMKPPLEVLAVLLKEIDRGNGRTQTSHVDELMNSRFTDI</sequence>
<feature type="compositionally biased region" description="Polar residues" evidence="1">
    <location>
        <begin position="30"/>
        <end position="40"/>
    </location>
</feature>
<dbReference type="InterPro" id="IPR007218">
    <property type="entry name" value="DNA_pol_delta_4"/>
</dbReference>
<accession>A0A9P4Q3J8</accession>
<dbReference type="GO" id="GO:0003887">
    <property type="term" value="F:DNA-directed DNA polymerase activity"/>
    <property type="evidence" value="ECO:0007669"/>
    <property type="project" value="TreeGrafter"/>
</dbReference>
<feature type="region of interest" description="Disordered" evidence="1">
    <location>
        <begin position="1"/>
        <end position="87"/>
    </location>
</feature>
<proteinExistence type="predicted"/>
<dbReference type="PANTHER" id="PTHR14303">
    <property type="entry name" value="DNA POLYMERASE DELTA SUBUNIT 4"/>
    <property type="match status" value="1"/>
</dbReference>
<keyword evidence="3" id="KW-1185">Reference proteome</keyword>
<dbReference type="OrthoDB" id="337486at2759"/>